<keyword evidence="7" id="KW-1133">Transmembrane helix</keyword>
<evidence type="ECO:0000256" key="6">
    <source>
        <dbReference type="ARBA" id="ARBA00049877"/>
    </source>
</evidence>
<dbReference type="InterPro" id="IPR007577">
    <property type="entry name" value="GlycoTrfase_DXD_sugar-bd_CS"/>
</dbReference>
<dbReference type="Gene3D" id="3.20.20.70">
    <property type="entry name" value="Aldolase class I"/>
    <property type="match status" value="1"/>
</dbReference>
<dbReference type="Pfam" id="PF00682">
    <property type="entry name" value="HMGL-like"/>
    <property type="match status" value="1"/>
</dbReference>
<dbReference type="InterPro" id="IPR029044">
    <property type="entry name" value="Nucleotide-diphossugar_trans"/>
</dbReference>
<reference evidence="9" key="2">
    <citation type="submission" date="2021-09" db="EMBL/GenBank/DDBJ databases">
        <authorList>
            <person name="Jia N."/>
            <person name="Wang J."/>
            <person name="Shi W."/>
            <person name="Du L."/>
            <person name="Sun Y."/>
            <person name="Zhan W."/>
            <person name="Jiang J."/>
            <person name="Wang Q."/>
            <person name="Zhang B."/>
            <person name="Ji P."/>
            <person name="Sakyi L.B."/>
            <person name="Cui X."/>
            <person name="Yuan T."/>
            <person name="Jiang B."/>
            <person name="Yang W."/>
            <person name="Lam T.T.-Y."/>
            <person name="Chang Q."/>
            <person name="Ding S."/>
            <person name="Wang X."/>
            <person name="Zhu J."/>
            <person name="Ruan X."/>
            <person name="Zhao L."/>
            <person name="Wei J."/>
            <person name="Que T."/>
            <person name="Du C."/>
            <person name="Cheng J."/>
            <person name="Dai P."/>
            <person name="Han X."/>
            <person name="Huang E."/>
            <person name="Gao Y."/>
            <person name="Liu J."/>
            <person name="Shao H."/>
            <person name="Ye R."/>
            <person name="Li L."/>
            <person name="Wei W."/>
            <person name="Wang X."/>
            <person name="Wang C."/>
            <person name="Huo Q."/>
            <person name="Li W."/>
            <person name="Guo W."/>
            <person name="Chen H."/>
            <person name="Chen S."/>
            <person name="Zhou L."/>
            <person name="Zhou L."/>
            <person name="Ni X."/>
            <person name="Tian J."/>
            <person name="Zhou Y."/>
            <person name="Sheng Y."/>
            <person name="Liu T."/>
            <person name="Pan Y."/>
            <person name="Xia L."/>
            <person name="Li J."/>
            <person name="Zhao F."/>
            <person name="Cao W."/>
        </authorList>
    </citation>
    <scope>NUCLEOTIDE SEQUENCE</scope>
    <source>
        <strain evidence="9">Rsan-2018</strain>
        <tissue evidence="9">Larvae</tissue>
    </source>
</reference>
<dbReference type="GO" id="GO:0006552">
    <property type="term" value="P:L-leucine catabolic process"/>
    <property type="evidence" value="ECO:0007669"/>
    <property type="project" value="TreeGrafter"/>
</dbReference>
<keyword evidence="5" id="KW-0456">Lyase</keyword>
<proteinExistence type="inferred from homology"/>
<evidence type="ECO:0000256" key="7">
    <source>
        <dbReference type="SAM" id="Phobius"/>
    </source>
</evidence>
<dbReference type="EC" id="4.1.3.4" evidence="3"/>
<dbReference type="PANTHER" id="PTHR42738:SF7">
    <property type="entry name" value="HYDROXYMETHYLGLUTARYL-COA LYASE"/>
    <property type="match status" value="1"/>
</dbReference>
<evidence type="ECO:0000256" key="2">
    <source>
        <dbReference type="ARBA" id="ARBA00009405"/>
    </source>
</evidence>
<dbReference type="SUPFAM" id="SSF53448">
    <property type="entry name" value="Nucleotide-diphospho-sugar transferases"/>
    <property type="match status" value="1"/>
</dbReference>
<comment type="catalytic activity">
    <reaction evidence="6">
        <text>(3S)-3-hydroxy-3-methylglutaryl-CoA = acetoacetate + acetyl-CoA</text>
        <dbReference type="Rhea" id="RHEA:24404"/>
        <dbReference type="ChEBI" id="CHEBI:13705"/>
        <dbReference type="ChEBI" id="CHEBI:43074"/>
        <dbReference type="ChEBI" id="CHEBI:57288"/>
        <dbReference type="EC" id="4.1.3.4"/>
    </reaction>
</comment>
<dbReference type="GO" id="GO:0004419">
    <property type="term" value="F:hydroxymethylglutaryl-CoA lyase activity"/>
    <property type="evidence" value="ECO:0007669"/>
    <property type="project" value="UniProtKB-EC"/>
</dbReference>
<dbReference type="Gene3D" id="3.90.550.20">
    <property type="match status" value="1"/>
</dbReference>
<evidence type="ECO:0000256" key="3">
    <source>
        <dbReference type="ARBA" id="ARBA00012910"/>
    </source>
</evidence>
<gene>
    <name evidence="9" type="ORF">HPB52_021588</name>
</gene>
<dbReference type="Pfam" id="PF04488">
    <property type="entry name" value="Gly_transf_sug"/>
    <property type="match status" value="1"/>
</dbReference>
<dbReference type="Proteomes" id="UP000821837">
    <property type="component" value="Unassembled WGS sequence"/>
</dbReference>
<evidence type="ECO:0000259" key="8">
    <source>
        <dbReference type="PROSITE" id="PS50991"/>
    </source>
</evidence>
<dbReference type="GO" id="GO:0046872">
    <property type="term" value="F:metal ion binding"/>
    <property type="evidence" value="ECO:0007669"/>
    <property type="project" value="UniProtKB-KW"/>
</dbReference>
<evidence type="ECO:0000256" key="5">
    <source>
        <dbReference type="ARBA" id="ARBA00023239"/>
    </source>
</evidence>
<dbReference type="VEuPathDB" id="VectorBase:RSAN_034434"/>
<name>A0A9D4T2P9_RHISA</name>
<evidence type="ECO:0000313" key="9">
    <source>
        <dbReference type="EMBL" id="KAH7969706.1"/>
    </source>
</evidence>
<evidence type="ECO:0000313" key="10">
    <source>
        <dbReference type="Proteomes" id="UP000821837"/>
    </source>
</evidence>
<dbReference type="PROSITE" id="PS50991">
    <property type="entry name" value="PYR_CT"/>
    <property type="match status" value="1"/>
</dbReference>
<dbReference type="PROSITE" id="PS01062">
    <property type="entry name" value="HMG_COA_LYASE"/>
    <property type="match status" value="1"/>
</dbReference>
<dbReference type="InterPro" id="IPR000891">
    <property type="entry name" value="PYR_CT"/>
</dbReference>
<dbReference type="AlphaFoldDB" id="A0A9D4T2P9"/>
<keyword evidence="7" id="KW-0472">Membrane</keyword>
<accession>A0A9D4T2P9</accession>
<dbReference type="PANTHER" id="PTHR42738">
    <property type="entry name" value="HYDROXYMETHYLGLUTARYL-COA LYASE"/>
    <property type="match status" value="1"/>
</dbReference>
<dbReference type="InterPro" id="IPR043594">
    <property type="entry name" value="HMGL"/>
</dbReference>
<dbReference type="InterPro" id="IPR000138">
    <property type="entry name" value="HMG_CoA_lyase_AS"/>
</dbReference>
<comment type="similarity">
    <text evidence="2">Belongs to the HMG-CoA lyase family.</text>
</comment>
<protein>
    <recommendedName>
        <fullName evidence="3">hydroxymethylglutaryl-CoA lyase</fullName>
        <ecNumber evidence="3">4.1.3.4</ecNumber>
    </recommendedName>
</protein>
<keyword evidence="4" id="KW-0479">Metal-binding</keyword>
<dbReference type="GO" id="GO:0046951">
    <property type="term" value="P:ketone body biosynthetic process"/>
    <property type="evidence" value="ECO:0007669"/>
    <property type="project" value="TreeGrafter"/>
</dbReference>
<dbReference type="EMBL" id="JABSTV010001248">
    <property type="protein sequence ID" value="KAH7969706.1"/>
    <property type="molecule type" value="Genomic_DNA"/>
</dbReference>
<dbReference type="CDD" id="cd07938">
    <property type="entry name" value="DRE_TIM_HMGL"/>
    <property type="match status" value="1"/>
</dbReference>
<dbReference type="InterPro" id="IPR013785">
    <property type="entry name" value="Aldolase_TIM"/>
</dbReference>
<keyword evidence="7" id="KW-0812">Transmembrane</keyword>
<dbReference type="VEuPathDB" id="VectorBase:RSAN_045091"/>
<evidence type="ECO:0000256" key="4">
    <source>
        <dbReference type="ARBA" id="ARBA00022723"/>
    </source>
</evidence>
<comment type="pathway">
    <text evidence="1">Metabolic intermediate metabolism; (S)-3-hydroxy-3-methylglutaryl-CoA degradation; acetoacetate from (S)-3-hydroxy-3-methylglutaryl-CoA: step 1/1.</text>
</comment>
<feature type="transmembrane region" description="Helical" evidence="7">
    <location>
        <begin position="7"/>
        <end position="24"/>
    </location>
</feature>
<comment type="caution">
    <text evidence="9">The sequence shown here is derived from an EMBL/GenBank/DDBJ whole genome shotgun (WGS) entry which is preliminary data.</text>
</comment>
<organism evidence="9 10">
    <name type="scientific">Rhipicephalus sanguineus</name>
    <name type="common">Brown dog tick</name>
    <name type="synonym">Ixodes sanguineus</name>
    <dbReference type="NCBI Taxonomy" id="34632"/>
    <lineage>
        <taxon>Eukaryota</taxon>
        <taxon>Metazoa</taxon>
        <taxon>Ecdysozoa</taxon>
        <taxon>Arthropoda</taxon>
        <taxon>Chelicerata</taxon>
        <taxon>Arachnida</taxon>
        <taxon>Acari</taxon>
        <taxon>Parasitiformes</taxon>
        <taxon>Ixodida</taxon>
        <taxon>Ixodoidea</taxon>
        <taxon>Ixodidae</taxon>
        <taxon>Rhipicephalinae</taxon>
        <taxon>Rhipicephalus</taxon>
        <taxon>Rhipicephalus</taxon>
    </lineage>
</organism>
<sequence>MRYSHRIILLVVTATSFFFLRILYLRTGSRSARNWWAGDIVDFEGADNVTGFERPIVPNVVHFVRLGNASLSLVEAVCIRAAWIQQRPASLVVHCDRCDESTRSSPHWPLVSAIPGLRLATVKRPRYVFGKRLSSIYHASDVARLRILRKYGGIFLDGDSYLVRSLEPFRRFEMALGWYPKQALGTQVLVAHKNARFLELWYNSYRYYRPELWYWNAGRLPTEMILVPRPHLVHRVPYDFGVHNVAHLLYGVCKPDWRQFFAIHLLFRHRSYLVTTDTFGPLTISNVGRYNTTFGQMNIGSFPDYVKVVEVGARDGLQNEKEIVPTNTKIELINRLASSGLPVVEATSFVSPKWVPQMADHTEVLKGIEKHKGVSYPVLVPNMKGFKEALAAGAKEIAVFGAASETFTLKNINCSIEESIKKFYDVIEAAKANGIKVRGYVSCVVGCPYEGAVSPEVVAKVAGMLYRAGCYEISLGDTIGVGTPGTMRPMLQAVLKEVPATALAVHCHDTYGQALANILTALAMGVAVVDSSVAGLGGCPYARGATGNVATEDVLYMLHGMGIPTGVDLQKVIGVGDFICKALNRPNNSKVSRAISRL</sequence>
<feature type="domain" description="Pyruvate carboxyltransferase" evidence="8">
    <location>
        <begin position="306"/>
        <end position="573"/>
    </location>
</feature>
<dbReference type="FunFam" id="3.20.20.70:FF:000038">
    <property type="entry name" value="Hydroxymethylglutaryl-CoA lyase, mitochondrial"/>
    <property type="match status" value="1"/>
</dbReference>
<dbReference type="SUPFAM" id="SSF51569">
    <property type="entry name" value="Aldolase"/>
    <property type="match status" value="1"/>
</dbReference>
<keyword evidence="10" id="KW-1185">Reference proteome</keyword>
<evidence type="ECO:0000256" key="1">
    <source>
        <dbReference type="ARBA" id="ARBA00005143"/>
    </source>
</evidence>
<dbReference type="NCBIfam" id="NF004283">
    <property type="entry name" value="PRK05692.1"/>
    <property type="match status" value="1"/>
</dbReference>
<reference evidence="9" key="1">
    <citation type="journal article" date="2020" name="Cell">
        <title>Large-Scale Comparative Analyses of Tick Genomes Elucidate Their Genetic Diversity and Vector Capacities.</title>
        <authorList>
            <consortium name="Tick Genome and Microbiome Consortium (TIGMIC)"/>
            <person name="Jia N."/>
            <person name="Wang J."/>
            <person name="Shi W."/>
            <person name="Du L."/>
            <person name="Sun Y."/>
            <person name="Zhan W."/>
            <person name="Jiang J.F."/>
            <person name="Wang Q."/>
            <person name="Zhang B."/>
            <person name="Ji P."/>
            <person name="Bell-Sakyi L."/>
            <person name="Cui X.M."/>
            <person name="Yuan T.T."/>
            <person name="Jiang B.G."/>
            <person name="Yang W.F."/>
            <person name="Lam T.T."/>
            <person name="Chang Q.C."/>
            <person name="Ding S.J."/>
            <person name="Wang X.J."/>
            <person name="Zhu J.G."/>
            <person name="Ruan X.D."/>
            <person name="Zhao L."/>
            <person name="Wei J.T."/>
            <person name="Ye R.Z."/>
            <person name="Que T.C."/>
            <person name="Du C.H."/>
            <person name="Zhou Y.H."/>
            <person name="Cheng J.X."/>
            <person name="Dai P.F."/>
            <person name="Guo W.B."/>
            <person name="Han X.H."/>
            <person name="Huang E.J."/>
            <person name="Li L.F."/>
            <person name="Wei W."/>
            <person name="Gao Y.C."/>
            <person name="Liu J.Z."/>
            <person name="Shao H.Z."/>
            <person name="Wang X."/>
            <person name="Wang C.C."/>
            <person name="Yang T.C."/>
            <person name="Huo Q.B."/>
            <person name="Li W."/>
            <person name="Chen H.Y."/>
            <person name="Chen S.E."/>
            <person name="Zhou L.G."/>
            <person name="Ni X.B."/>
            <person name="Tian J.H."/>
            <person name="Sheng Y."/>
            <person name="Liu T."/>
            <person name="Pan Y.S."/>
            <person name="Xia L.Y."/>
            <person name="Li J."/>
            <person name="Zhao F."/>
            <person name="Cao W.C."/>
        </authorList>
    </citation>
    <scope>NUCLEOTIDE SEQUENCE</scope>
    <source>
        <strain evidence="9">Rsan-2018</strain>
    </source>
</reference>